<dbReference type="AlphaFoldDB" id="A0A381FMH3"/>
<dbReference type="SUPFAM" id="SSF55874">
    <property type="entry name" value="ATPase domain of HSP90 chaperone/DNA topoisomerase II/histidine kinase"/>
    <property type="match status" value="1"/>
</dbReference>
<gene>
    <name evidence="5" type="ORF">NCTC13532_02958</name>
</gene>
<protein>
    <submittedName>
        <fullName evidence="5">Nitrate/nitrite sensor protein NarX</fullName>
    </submittedName>
</protein>
<evidence type="ECO:0000256" key="2">
    <source>
        <dbReference type="ARBA" id="ARBA00022777"/>
    </source>
</evidence>
<dbReference type="EMBL" id="UFVR01000004">
    <property type="protein sequence ID" value="SUX47392.1"/>
    <property type="molecule type" value="Genomic_DNA"/>
</dbReference>
<dbReference type="Gene3D" id="1.25.40.10">
    <property type="entry name" value="Tetratricopeptide repeat domain"/>
    <property type="match status" value="1"/>
</dbReference>
<dbReference type="PANTHER" id="PTHR24421">
    <property type="entry name" value="NITRATE/NITRITE SENSOR PROTEIN NARX-RELATED"/>
    <property type="match status" value="1"/>
</dbReference>
<evidence type="ECO:0000256" key="1">
    <source>
        <dbReference type="ARBA" id="ARBA00022679"/>
    </source>
</evidence>
<dbReference type="SMART" id="SM00028">
    <property type="entry name" value="TPR"/>
    <property type="match status" value="2"/>
</dbReference>
<dbReference type="InterPro" id="IPR019734">
    <property type="entry name" value="TPR_rpt"/>
</dbReference>
<dbReference type="Proteomes" id="UP000254282">
    <property type="component" value="Unassembled WGS sequence"/>
</dbReference>
<dbReference type="InterPro" id="IPR011990">
    <property type="entry name" value="TPR-like_helical_dom_sf"/>
</dbReference>
<dbReference type="Gene3D" id="3.30.565.10">
    <property type="entry name" value="Histidine kinase-like ATPase, C-terminal domain"/>
    <property type="match status" value="1"/>
</dbReference>
<dbReference type="PANTHER" id="PTHR24421:SF60">
    <property type="entry name" value="SENSOR HISTIDINE KINASE COMP"/>
    <property type="match status" value="1"/>
</dbReference>
<evidence type="ECO:0000313" key="5">
    <source>
        <dbReference type="EMBL" id="SUX47392.1"/>
    </source>
</evidence>
<evidence type="ECO:0000313" key="6">
    <source>
        <dbReference type="Proteomes" id="UP000254282"/>
    </source>
</evidence>
<feature type="domain" description="Histidine kinase/HSP90-like ATPase" evidence="4">
    <location>
        <begin position="457"/>
        <end position="544"/>
    </location>
</feature>
<dbReference type="InterPro" id="IPR036890">
    <property type="entry name" value="HATPase_C_sf"/>
</dbReference>
<dbReference type="STRING" id="254.SAMN05421682_109140"/>
<evidence type="ECO:0000256" key="3">
    <source>
        <dbReference type="ARBA" id="ARBA00023012"/>
    </source>
</evidence>
<name>A0A381FMH3_9FLAO</name>
<organism evidence="5 6">
    <name type="scientific">Chryseobacterium indoltheticum</name>
    <dbReference type="NCBI Taxonomy" id="254"/>
    <lineage>
        <taxon>Bacteria</taxon>
        <taxon>Pseudomonadati</taxon>
        <taxon>Bacteroidota</taxon>
        <taxon>Flavobacteriia</taxon>
        <taxon>Flavobacteriales</taxon>
        <taxon>Weeksellaceae</taxon>
        <taxon>Chryseobacterium group</taxon>
        <taxon>Chryseobacterium</taxon>
    </lineage>
</organism>
<sequence length="545" mass="62901">MKKFILISFLILINCKEKIKNNSTDGENKNLNKAREFRESSNEDSAYVYYVKAKEELLKDKNNTEAARAIVNVAIIECDKGDYHSSITNSIEAEKLLKNKKDSNALKIASSNYNSIAIASKNLKNYSQAIDYCKLAIKTSQKEIDSLAFYNNIGDAYLEQKNNKIAKSYFKIALKTTDSIDFARALNNLAKANFLENPSYNAYPVLEKALLIRMRQKDDKEITSSFSTLADFYFKRNPKKSLFYTNEMYKIALKNKNPDDQLEALNKLILLNSNEYSLNFSRYVSLKDSVQNARNNDFQRFGLIKFDVEKQKRSNQELTARNFQQNIGITFLALALIGTFIWYRKRRQRILLESENKLKEQQLKTAKKVHDVVANGIYQVMTKIENQGSFNKEQALDELEFVYEKSRDISYENPDSQDEKFNEKISKLVASFKNDEIKTFTVGNQEETWENVTKSTQTEIYQIIRELLVNMKKHSEANNVVFKFEKINNLINIHYTDNGIGISDDLIFKNGLSNTVSRIENINGKITFETKTEKGLKINISFPVS</sequence>
<dbReference type="Pfam" id="PF02518">
    <property type="entry name" value="HATPase_c"/>
    <property type="match status" value="1"/>
</dbReference>
<keyword evidence="2" id="KW-0418">Kinase</keyword>
<dbReference type="InterPro" id="IPR050482">
    <property type="entry name" value="Sensor_HK_TwoCompSys"/>
</dbReference>
<proteinExistence type="predicted"/>
<dbReference type="SUPFAM" id="SSF48452">
    <property type="entry name" value="TPR-like"/>
    <property type="match status" value="1"/>
</dbReference>
<evidence type="ECO:0000259" key="4">
    <source>
        <dbReference type="Pfam" id="PF02518"/>
    </source>
</evidence>
<dbReference type="GO" id="GO:0000160">
    <property type="term" value="P:phosphorelay signal transduction system"/>
    <property type="evidence" value="ECO:0007669"/>
    <property type="project" value="UniProtKB-KW"/>
</dbReference>
<keyword evidence="1" id="KW-0808">Transferase</keyword>
<dbReference type="InterPro" id="IPR003594">
    <property type="entry name" value="HATPase_dom"/>
</dbReference>
<keyword evidence="3" id="KW-0902">Two-component regulatory system</keyword>
<accession>A0A381FMH3</accession>
<dbReference type="GO" id="GO:0016301">
    <property type="term" value="F:kinase activity"/>
    <property type="evidence" value="ECO:0007669"/>
    <property type="project" value="UniProtKB-KW"/>
</dbReference>
<reference evidence="5 6" key="1">
    <citation type="submission" date="2018-06" db="EMBL/GenBank/DDBJ databases">
        <authorList>
            <consortium name="Pathogen Informatics"/>
            <person name="Doyle S."/>
        </authorList>
    </citation>
    <scope>NUCLEOTIDE SEQUENCE [LARGE SCALE GENOMIC DNA]</scope>
    <source>
        <strain evidence="5 6">NCTC13532</strain>
    </source>
</reference>